<evidence type="ECO:0000256" key="5">
    <source>
        <dbReference type="ARBA" id="ARBA00022840"/>
    </source>
</evidence>
<keyword evidence="10" id="KW-0055">Arginine biosynthesis</keyword>
<keyword evidence="5 10" id="KW-0067">ATP-binding</keyword>
<keyword evidence="12" id="KW-0934">Plastid</keyword>
<dbReference type="NCBIfam" id="TIGR01368">
    <property type="entry name" value="CPSaseIIsmall"/>
    <property type="match status" value="1"/>
</dbReference>
<organism evidence="12">
    <name type="scientific">Gelidium gabrielsonii</name>
    <dbReference type="NCBI Taxonomy" id="2483892"/>
    <lineage>
        <taxon>Eukaryota</taxon>
        <taxon>Rhodophyta</taxon>
        <taxon>Florideophyceae</taxon>
        <taxon>Rhodymeniophycidae</taxon>
        <taxon>Gelidiales</taxon>
        <taxon>Gelidiaceae</taxon>
        <taxon>Gelidium</taxon>
    </lineage>
</organism>
<dbReference type="UniPathway" id="UPA00068">
    <property type="reaction ID" value="UER00171"/>
</dbReference>
<dbReference type="PANTHER" id="PTHR43418">
    <property type="entry name" value="MULTIFUNCTIONAL TRYPTOPHAN BIOSYNTHESIS PROTEIN-RELATED"/>
    <property type="match status" value="1"/>
</dbReference>
<evidence type="ECO:0000256" key="3">
    <source>
        <dbReference type="ARBA" id="ARBA00022598"/>
    </source>
</evidence>
<dbReference type="GO" id="GO:0044205">
    <property type="term" value="P:'de novo' UMP biosynthetic process"/>
    <property type="evidence" value="ECO:0007669"/>
    <property type="project" value="UniProtKB-UniRule"/>
</dbReference>
<dbReference type="InterPro" id="IPR029062">
    <property type="entry name" value="Class_I_gatase-like"/>
</dbReference>
<dbReference type="EC" id="6.3.5.5" evidence="10"/>
<dbReference type="UniPathway" id="UPA00070">
    <property type="reaction ID" value="UER00115"/>
</dbReference>
<feature type="binding site" evidence="10">
    <location>
        <position position="320"/>
    </location>
    <ligand>
        <name>L-glutamine</name>
        <dbReference type="ChEBI" id="CHEBI:58359"/>
    </ligand>
</feature>
<dbReference type="PRINTS" id="PR00099">
    <property type="entry name" value="CPSGATASE"/>
</dbReference>
<dbReference type="GeneID" id="38572934"/>
<evidence type="ECO:0000259" key="11">
    <source>
        <dbReference type="SMART" id="SM01097"/>
    </source>
</evidence>
<evidence type="ECO:0000256" key="4">
    <source>
        <dbReference type="ARBA" id="ARBA00022741"/>
    </source>
</evidence>
<comment type="catalytic activity">
    <reaction evidence="8 10">
        <text>hydrogencarbonate + L-glutamine + 2 ATP + H2O = carbamoyl phosphate + L-glutamate + 2 ADP + phosphate + 2 H(+)</text>
        <dbReference type="Rhea" id="RHEA:18633"/>
        <dbReference type="ChEBI" id="CHEBI:15377"/>
        <dbReference type="ChEBI" id="CHEBI:15378"/>
        <dbReference type="ChEBI" id="CHEBI:17544"/>
        <dbReference type="ChEBI" id="CHEBI:29985"/>
        <dbReference type="ChEBI" id="CHEBI:30616"/>
        <dbReference type="ChEBI" id="CHEBI:43474"/>
        <dbReference type="ChEBI" id="CHEBI:58228"/>
        <dbReference type="ChEBI" id="CHEBI:58359"/>
        <dbReference type="ChEBI" id="CHEBI:456216"/>
        <dbReference type="EC" id="6.3.5.5"/>
    </reaction>
</comment>
<evidence type="ECO:0000256" key="8">
    <source>
        <dbReference type="ARBA" id="ARBA00048816"/>
    </source>
</evidence>
<dbReference type="CDD" id="cd01744">
    <property type="entry name" value="GATase1_CPSase"/>
    <property type="match status" value="1"/>
</dbReference>
<dbReference type="InterPro" id="IPR006274">
    <property type="entry name" value="CarbamoylP_synth_ssu"/>
</dbReference>
<keyword evidence="6 10" id="KW-0315">Glutamine amidotransferase</keyword>
<feature type="binding site" evidence="10">
    <location>
        <position position="317"/>
    </location>
    <ligand>
        <name>L-glutamine</name>
        <dbReference type="ChEBI" id="CHEBI:58359"/>
    </ligand>
</feature>
<dbReference type="RefSeq" id="YP_009546377.1">
    <property type="nucleotide sequence ID" value="NC_040156.1"/>
</dbReference>
<dbReference type="SUPFAM" id="SSF52021">
    <property type="entry name" value="Carbamoyl phosphate synthetase, small subunit N-terminal domain"/>
    <property type="match status" value="1"/>
</dbReference>
<dbReference type="PANTHER" id="PTHR43418:SF7">
    <property type="entry name" value="CARBAMOYL-PHOSPHATE SYNTHASE SMALL CHAIN"/>
    <property type="match status" value="1"/>
</dbReference>
<comment type="function">
    <text evidence="10">Small subunit of the glutamine-dependent carbamoyl phosphate synthetase (CPSase). CPSase catalyzes the formation of carbamoyl phosphate from the ammonia moiety of glutamine, carbonate, and phosphate donated by ATP, constituting the first step of 2 biosynthetic pathways, one leading to arginine and/or urea and the other to pyrimidine nucleotides. The small subunit (glutamine amidotransferase) binds and cleaves glutamine to supply the large subunit with the substrate ammonia.</text>
</comment>
<dbReference type="InterPro" id="IPR036480">
    <property type="entry name" value="CarbP_synth_ssu_N_sf"/>
</dbReference>
<name>A0A3G2QXE0_9FLOR</name>
<dbReference type="HAMAP" id="MF_01209">
    <property type="entry name" value="CPSase_S_chain"/>
    <property type="match status" value="1"/>
</dbReference>
<feature type="active site" evidence="10">
    <location>
        <position position="360"/>
    </location>
</feature>
<proteinExistence type="inferred from homology"/>
<evidence type="ECO:0000256" key="7">
    <source>
        <dbReference type="ARBA" id="ARBA00044031"/>
    </source>
</evidence>
<feature type="binding site" evidence="10">
    <location>
        <position position="281"/>
    </location>
    <ligand>
        <name>L-glutamine</name>
        <dbReference type="ChEBI" id="CHEBI:58359"/>
    </ligand>
</feature>
<comment type="subunit">
    <text evidence="7">Heterodimer composed of 2 chains; the small (or glutamine) chain promotes the hydrolysis of glutamine to ammonia, which is used by the large (or ammonia) chain to synthesize carbamoyl phosphate.</text>
</comment>
<dbReference type="PRINTS" id="PR00097">
    <property type="entry name" value="ANTSNTHASEII"/>
</dbReference>
<evidence type="ECO:0000256" key="2">
    <source>
        <dbReference type="ARBA" id="ARBA00007800"/>
    </source>
</evidence>
<dbReference type="Gene3D" id="3.50.30.20">
    <property type="entry name" value="Carbamoyl-phosphate synthase small subunit, N-terminal domain"/>
    <property type="match status" value="1"/>
</dbReference>
<protein>
    <recommendedName>
        <fullName evidence="10">Carbamoyl phosphate synthase small chain</fullName>
        <ecNumber evidence="10">6.3.5.5</ecNumber>
    </recommendedName>
    <alternativeName>
        <fullName evidence="10">Carbamoyl phosphate synthetase glutamine chain</fullName>
    </alternativeName>
</protein>
<keyword evidence="10" id="KW-0028">Amino-acid biosynthesis</keyword>
<comment type="catalytic activity">
    <reaction evidence="9 10">
        <text>L-glutamine + H2O = L-glutamate + NH4(+)</text>
        <dbReference type="Rhea" id="RHEA:15889"/>
        <dbReference type="ChEBI" id="CHEBI:15377"/>
        <dbReference type="ChEBI" id="CHEBI:28938"/>
        <dbReference type="ChEBI" id="CHEBI:29985"/>
        <dbReference type="ChEBI" id="CHEBI:58359"/>
    </reaction>
</comment>
<evidence type="ECO:0000256" key="6">
    <source>
        <dbReference type="ARBA" id="ARBA00022962"/>
    </source>
</evidence>
<feature type="binding site" evidence="10">
    <location>
        <position position="278"/>
    </location>
    <ligand>
        <name>L-glutamine</name>
        <dbReference type="ChEBI" id="CHEBI:58359"/>
    </ligand>
</feature>
<dbReference type="EMBL" id="MG922860">
    <property type="protein sequence ID" value="AYO27725.1"/>
    <property type="molecule type" value="Genomic_DNA"/>
</dbReference>
<dbReference type="PRINTS" id="PR00096">
    <property type="entry name" value="GATASE"/>
</dbReference>
<dbReference type="InterPro" id="IPR002474">
    <property type="entry name" value="CarbamoylP_synth_ssu_N"/>
</dbReference>
<dbReference type="SMART" id="SM01097">
    <property type="entry name" value="CPSase_sm_chain"/>
    <property type="match status" value="1"/>
</dbReference>
<dbReference type="NCBIfam" id="NF009475">
    <property type="entry name" value="PRK12838.1"/>
    <property type="match status" value="1"/>
</dbReference>
<dbReference type="SUPFAM" id="SSF52317">
    <property type="entry name" value="Class I glutamine amidotransferase-like"/>
    <property type="match status" value="1"/>
</dbReference>
<comment type="pathway">
    <text evidence="10">Pyrimidine metabolism; UMP biosynthesis via de novo pathway; (S)-dihydroorotate from bicarbonate: step 1/3.</text>
</comment>
<feature type="region of interest" description="CPSase" evidence="10">
    <location>
        <begin position="1"/>
        <end position="199"/>
    </location>
</feature>
<dbReference type="GO" id="GO:0006207">
    <property type="term" value="P:'de novo' pyrimidine nucleobase biosynthetic process"/>
    <property type="evidence" value="ECO:0007669"/>
    <property type="project" value="InterPro"/>
</dbReference>
<dbReference type="GO" id="GO:0004359">
    <property type="term" value="F:glutaminase activity"/>
    <property type="evidence" value="ECO:0007669"/>
    <property type="project" value="RHEA"/>
</dbReference>
<geneLocation type="plastid" evidence="12"/>
<comment type="pathway">
    <text evidence="1 10">Amino-acid biosynthesis; L-arginine biosynthesis; carbamoyl phosphate from bicarbonate: step 1/1.</text>
</comment>
<feature type="active site" evidence="10">
    <location>
        <position position="362"/>
    </location>
</feature>
<feature type="binding site" evidence="10">
    <location>
        <position position="50"/>
    </location>
    <ligand>
        <name>L-glutamine</name>
        <dbReference type="ChEBI" id="CHEBI:58359"/>
    </ligand>
</feature>
<evidence type="ECO:0000256" key="1">
    <source>
        <dbReference type="ARBA" id="ARBA00005077"/>
    </source>
</evidence>
<feature type="active site" description="Nucleophile" evidence="10">
    <location>
        <position position="277"/>
    </location>
</feature>
<dbReference type="GO" id="GO:0006541">
    <property type="term" value="P:glutamine metabolic process"/>
    <property type="evidence" value="ECO:0007669"/>
    <property type="project" value="InterPro"/>
</dbReference>
<keyword evidence="10" id="KW-0665">Pyrimidine biosynthesis</keyword>
<dbReference type="GO" id="GO:0004088">
    <property type="term" value="F:carbamoyl-phosphate synthase (glutamine-hydrolyzing) activity"/>
    <property type="evidence" value="ECO:0007669"/>
    <property type="project" value="UniProtKB-UniRule"/>
</dbReference>
<dbReference type="Pfam" id="PF00117">
    <property type="entry name" value="GATase"/>
    <property type="match status" value="1"/>
</dbReference>
<evidence type="ECO:0000313" key="12">
    <source>
        <dbReference type="EMBL" id="AYO27725.1"/>
    </source>
</evidence>
<keyword evidence="4 10" id="KW-0547">Nucleotide-binding</keyword>
<feature type="binding site" evidence="10">
    <location>
        <position position="248"/>
    </location>
    <ligand>
        <name>L-glutamine</name>
        <dbReference type="ChEBI" id="CHEBI:58359"/>
    </ligand>
</feature>
<dbReference type="InterPro" id="IPR050472">
    <property type="entry name" value="Anth_synth/Amidotransfase"/>
</dbReference>
<dbReference type="Pfam" id="PF00988">
    <property type="entry name" value="CPSase_sm_chain"/>
    <property type="match status" value="1"/>
</dbReference>
<dbReference type="InterPro" id="IPR035686">
    <property type="entry name" value="CPSase_GATase1"/>
</dbReference>
<dbReference type="PROSITE" id="PS51273">
    <property type="entry name" value="GATASE_TYPE_1"/>
    <property type="match status" value="1"/>
</dbReference>
<comment type="similarity">
    <text evidence="2 10">Belongs to the CarA family.</text>
</comment>
<gene>
    <name evidence="10 12" type="primary">carA</name>
</gene>
<feature type="domain" description="Carbamoyl-phosphate synthase small subunit N-terminal" evidence="11">
    <location>
        <begin position="6"/>
        <end position="136"/>
    </location>
</feature>
<evidence type="ECO:0000256" key="10">
    <source>
        <dbReference type="HAMAP-Rule" id="MF_01209"/>
    </source>
</evidence>
<reference evidence="12" key="1">
    <citation type="journal article" date="2019" name="J. Phycol.">
        <title>Phylogenomics and multigene phylogenies decipher two new cryptic marine algae from California, Gelidium gabrielsonii and G. kathyanniae (Gelidiales, Rhodophyta).</title>
        <authorList>
            <person name="Boo G.H."/>
            <person name="Hughey J.R."/>
        </authorList>
    </citation>
    <scope>NUCLEOTIDE SEQUENCE</scope>
</reference>
<dbReference type="InterPro" id="IPR017926">
    <property type="entry name" value="GATASE"/>
</dbReference>
<dbReference type="AlphaFoldDB" id="A0A3G2QXE0"/>
<sequence length="396" mass="45133">MIQNLYQSTLLLNNGQKYQGWSLSNNFTISGEIVFNTGMTGYQEIMTDTSYSGQIIIFAYPEIGNCGINIEDYESSNIQVKGIIAKNICMHPYNWRNNISLCHYLIHNNIPHIFGIDTRKLTKNIRHNGVMQGCISSELFQIKLLQKQITSTIAIEEKDKVLEVTTCKAYKIWRDNSYITYFSYLNQITNTPSWQPLNYRIVIIDFGVKSNIISRLIRYGCKVFVIPANSTYNFILNHQPDGILLSNGPGDPSKVDYAIKTIKQIINNTNIPLFGICMGHQIISLALGFNTFKLKFGHRGLNHPTGNKQISEITSQNHGFAVKLKENYQSDIKITHLNLNDYTVAGLLHKKKPIFSVQYHPEASPGPHDSEYLFKSFIRMIQLIKEKHNYSISHAG</sequence>
<feature type="binding site" evidence="10">
    <location>
        <position position="250"/>
    </location>
    <ligand>
        <name>L-glutamine</name>
        <dbReference type="ChEBI" id="CHEBI:58359"/>
    </ligand>
</feature>
<dbReference type="GO" id="GO:0005524">
    <property type="term" value="F:ATP binding"/>
    <property type="evidence" value="ECO:0007669"/>
    <property type="project" value="UniProtKB-UniRule"/>
</dbReference>
<evidence type="ECO:0000256" key="9">
    <source>
        <dbReference type="ARBA" id="ARBA00049285"/>
    </source>
</evidence>
<comment type="subunit">
    <text evidence="10">Composed of two chains; the small (or glutamine) chain promotes the hydrolysis of glutamine to ammonia, which is used by the large (or ammonia) chain to synthesize carbamoyl phosphate. Tetramer of heterodimers (alpha,beta)4.</text>
</comment>
<accession>A0A3G2QXE0</accession>
<dbReference type="GO" id="GO:0006526">
    <property type="term" value="P:L-arginine biosynthetic process"/>
    <property type="evidence" value="ECO:0007669"/>
    <property type="project" value="UniProtKB-UniRule"/>
</dbReference>
<dbReference type="Gene3D" id="3.40.50.880">
    <property type="match status" value="1"/>
</dbReference>
<feature type="binding site" evidence="10">
    <location>
        <position position="319"/>
    </location>
    <ligand>
        <name>L-glutamine</name>
        <dbReference type="ChEBI" id="CHEBI:58359"/>
    </ligand>
</feature>
<keyword evidence="3 10" id="KW-0436">Ligase</keyword>